<reference evidence="1" key="1">
    <citation type="submission" date="2023-07" db="EMBL/GenBank/DDBJ databases">
        <title>Black Yeasts Isolated from many extreme environments.</title>
        <authorList>
            <person name="Coleine C."/>
            <person name="Stajich J.E."/>
            <person name="Selbmann L."/>
        </authorList>
    </citation>
    <scope>NUCLEOTIDE SEQUENCE</scope>
    <source>
        <strain evidence="1">CCFEE 5714</strain>
    </source>
</reference>
<evidence type="ECO:0000313" key="1">
    <source>
        <dbReference type="EMBL" id="KAK3707738.1"/>
    </source>
</evidence>
<evidence type="ECO:0000313" key="2">
    <source>
        <dbReference type="Proteomes" id="UP001281147"/>
    </source>
</evidence>
<comment type="caution">
    <text evidence="1">The sequence shown here is derived from an EMBL/GenBank/DDBJ whole genome shotgun (WGS) entry which is preliminary data.</text>
</comment>
<gene>
    <name evidence="1" type="ORF">LTR37_011915</name>
</gene>
<protein>
    <submittedName>
        <fullName evidence="1">Uncharacterized protein</fullName>
    </submittedName>
</protein>
<accession>A0ACC3N0W3</accession>
<organism evidence="1 2">
    <name type="scientific">Vermiconidia calcicola</name>
    <dbReference type="NCBI Taxonomy" id="1690605"/>
    <lineage>
        <taxon>Eukaryota</taxon>
        <taxon>Fungi</taxon>
        <taxon>Dikarya</taxon>
        <taxon>Ascomycota</taxon>
        <taxon>Pezizomycotina</taxon>
        <taxon>Dothideomycetes</taxon>
        <taxon>Dothideomycetidae</taxon>
        <taxon>Mycosphaerellales</taxon>
        <taxon>Extremaceae</taxon>
        <taxon>Vermiconidia</taxon>
    </lineage>
</organism>
<dbReference type="Proteomes" id="UP001281147">
    <property type="component" value="Unassembled WGS sequence"/>
</dbReference>
<proteinExistence type="predicted"/>
<name>A0ACC3N0W3_9PEZI</name>
<keyword evidence="2" id="KW-1185">Reference proteome</keyword>
<sequence>MENDYDEQQDDRNAATPSSSATWGFYDARPGASPPPPSAHRPRLGRTSSLPRAWFSGASTSIFGGAEPSRASNMEQDIQQGDEEEQAQAQPRPTLQFTPPSQDGVLSTQPALSTLSGSTSIRQSEGSWYNGDDSNLIVDGTELPQVEKSTDDVDAPPASSSRSGPHRRESTTLTTLSRLFAVQASASPAASRSTSYVQQPTKPSYSRNLQFGEAAPLPDHLYSRGLLEGRHSDITVRAFGQEYKLHRLILDRAPFFRSALSEPWLEANARETTVHPEDIDNSITQASFELALKRLYGCSDPREESRDAVGLFATGCWLEMQDLIQSSIDSMLRQMAPSTLAPLIKLVTSNYYGRAGDRILSSAKAMLCRDGWDMPLRYWDGIPGDIVREIVGGDGFFIDGEWERWHLSKRILDRRLKMRAIDAGLVERDTYNSHHRKRSKVLKAPDSAPLIAIRFDTVYRKHNHSNSLPPSLHPWISLYTNPDIEPILVLLDEGIHYVHMDFEQLQFIRSTKDVLGLPVLPEKVVADALWAQMELRQRVLNAKETEMALGISLGCAEDGTTGADGYKIDEDSRIDLTTLTTSLSSAVDAAASGGGGKGKHRATTSTSTIDEDVGTSTQERYTEIDSGSWDANGKPRKFWIPMSDCNIVMGGTADPVIATSNNTTLQRHANRLSGGGTTLGPEDIMWASDFAAVTSQPRFAAPAVAPPSAVGDGGGSGAAETASAGSAPIEVRYTHYPPFRFSASFPNPRLLKEKKRVYSRTVFYAGSLWNIYIQKVNSKSSKQLGVYLHRAKERDTEELLGGAVGAQGTVDERIGMLEREMLLRSERRERRRRRSDGAAEASEESAGDVDAALGLGGGSASAGETTARAGIMRSLLDRSRAASQRKSTYQTELGRMGSANASSSSIMEGGNVLTPDSDDSDSDSNSSSFGEHGGRSEFARTARSKRPNSVSTLPPYVDARPTIKTYFKIYSPSRGGRMLSVYESAPDRFNFSQSWGWKSSTLMLDEGLGGDEEDAVAGLSKEDGGVGAEGGSKGTHNDGRLRFMVVVGNI</sequence>
<dbReference type="EMBL" id="JAUTXU010000107">
    <property type="protein sequence ID" value="KAK3707738.1"/>
    <property type="molecule type" value="Genomic_DNA"/>
</dbReference>